<dbReference type="Proteomes" id="UP000274772">
    <property type="component" value="Chromosome"/>
</dbReference>
<accession>A0ABN5W4W5</accession>
<dbReference type="InterPro" id="IPR020260">
    <property type="entry name" value="Uncharacterised_YueH"/>
</dbReference>
<organism evidence="1 2">
    <name type="scientific">Staphylococcus caprae</name>
    <dbReference type="NCBI Taxonomy" id="29380"/>
    <lineage>
        <taxon>Bacteria</taxon>
        <taxon>Bacillati</taxon>
        <taxon>Bacillota</taxon>
        <taxon>Bacilli</taxon>
        <taxon>Bacillales</taxon>
        <taxon>Staphylococcaceae</taxon>
        <taxon>Staphylococcus</taxon>
    </lineage>
</organism>
<evidence type="ECO:0000313" key="1">
    <source>
        <dbReference type="EMBL" id="BBD92991.1"/>
    </source>
</evidence>
<sequence>MKIKQLCHNSLRMNVYFYQNVDKEVMMIAIPDIYWSVELPIEMSKDEIHEELLMQFFNFYTENEADALARDICELIGTN</sequence>
<gene>
    <name evidence="1" type="ORF">JMUB590_1936</name>
</gene>
<evidence type="ECO:0008006" key="3">
    <source>
        <dbReference type="Google" id="ProtNLM"/>
    </source>
</evidence>
<dbReference type="RefSeq" id="WP_037541273.1">
    <property type="nucleotide sequence ID" value="NZ_AP018585.1"/>
</dbReference>
<reference evidence="1 2" key="1">
    <citation type="submission" date="2018-05" db="EMBL/GenBank/DDBJ databases">
        <title>Complete genome sequencing of three human clinical isolates of Staphylococcus caprae reveals virulence factors similar to those of S. epidermidis and S. capitis.</title>
        <authorList>
            <person name="Watanabe S."/>
            <person name="Cui L."/>
        </authorList>
    </citation>
    <scope>NUCLEOTIDE SEQUENCE [LARGE SCALE GENOMIC DNA]</scope>
    <source>
        <strain evidence="1 2">JMUB590</strain>
    </source>
</reference>
<dbReference type="Pfam" id="PF14166">
    <property type="entry name" value="YueH"/>
    <property type="match status" value="1"/>
</dbReference>
<evidence type="ECO:0000313" key="2">
    <source>
        <dbReference type="Proteomes" id="UP000274772"/>
    </source>
</evidence>
<name>A0ABN5W4W5_9STAP</name>
<dbReference type="EMBL" id="AP018586">
    <property type="protein sequence ID" value="BBD92991.1"/>
    <property type="molecule type" value="Genomic_DNA"/>
</dbReference>
<protein>
    <recommendedName>
        <fullName evidence="3">YueH-like protein</fullName>
    </recommendedName>
</protein>
<keyword evidence="2" id="KW-1185">Reference proteome</keyword>
<proteinExistence type="predicted"/>
<dbReference type="GeneID" id="58051677"/>